<dbReference type="InterPro" id="IPR052626">
    <property type="entry name" value="SWT1_Regulator"/>
</dbReference>
<organism evidence="3 4">
    <name type="scientific">Molorchus minor</name>
    <dbReference type="NCBI Taxonomy" id="1323400"/>
    <lineage>
        <taxon>Eukaryota</taxon>
        <taxon>Metazoa</taxon>
        <taxon>Ecdysozoa</taxon>
        <taxon>Arthropoda</taxon>
        <taxon>Hexapoda</taxon>
        <taxon>Insecta</taxon>
        <taxon>Pterygota</taxon>
        <taxon>Neoptera</taxon>
        <taxon>Endopterygota</taxon>
        <taxon>Coleoptera</taxon>
        <taxon>Polyphaga</taxon>
        <taxon>Cucujiformia</taxon>
        <taxon>Chrysomeloidea</taxon>
        <taxon>Cerambycidae</taxon>
        <taxon>Lamiinae</taxon>
        <taxon>Monochamini</taxon>
        <taxon>Molorchus</taxon>
    </lineage>
</organism>
<evidence type="ECO:0000313" key="4">
    <source>
        <dbReference type="Proteomes" id="UP001162164"/>
    </source>
</evidence>
<dbReference type="Gene3D" id="3.40.50.1010">
    <property type="entry name" value="5'-nuclease"/>
    <property type="match status" value="1"/>
</dbReference>
<dbReference type="Proteomes" id="UP001162164">
    <property type="component" value="Unassembled WGS sequence"/>
</dbReference>
<reference evidence="3" key="1">
    <citation type="journal article" date="2023" name="Insect Mol. Biol.">
        <title>Genome sequencing provides insights into the evolution of gene families encoding plant cell wall-degrading enzymes in longhorned beetles.</title>
        <authorList>
            <person name="Shin N.R."/>
            <person name="Okamura Y."/>
            <person name="Kirsch R."/>
            <person name="Pauchet Y."/>
        </authorList>
    </citation>
    <scope>NUCLEOTIDE SEQUENCE</scope>
    <source>
        <strain evidence="3">MMC_N1</strain>
    </source>
</reference>
<gene>
    <name evidence="3" type="ORF">NQ317_001565</name>
</gene>
<dbReference type="InterPro" id="IPR002716">
    <property type="entry name" value="PIN_dom"/>
</dbReference>
<dbReference type="Pfam" id="PF13638">
    <property type="entry name" value="PIN_4"/>
    <property type="match status" value="1"/>
</dbReference>
<proteinExistence type="predicted"/>
<feature type="region of interest" description="Disordered" evidence="1">
    <location>
        <begin position="184"/>
        <end position="204"/>
    </location>
</feature>
<sequence length="553" mass="61977">MSSNEKRPKLKAQRFNKFAPSASQEEESENKCSTITKHVQKNLANNRLQKLKERIKEDVKINYCEKNVTNAVLQQTQINQVPHNIEKHEIKLPPDRTRENHILSPTSSIKKNLANSRLQNIRKLIVPAENSTGTNNTAYNNNYASLDKNPESPKLITNKEKGFEDLKTVHSISESNALSTNYPVTKRPMQNVSPRVNTVPKTNGTVPVQQRLSNIKSSLLNAYVPSSGLNENNFIASHLTHNLTDVTCSDFTYSQNQENRGNTVSKPNLTCPVSQRLSMIKAGSSNAHDEAHASNSHWAKKSYGTATDTNNDLGTSDITLLKNQTSPVLEKSGFDISAKFAMTAAWVAHHHQDISANSEDSLKVNADESFCRIKDAYDETDDMEWSNAEPLEIIKKTNKDGNENEVVTEQEKSTDLCLVVDTNIFISGLSKIQDILDLKVTGPSKPVVYVPWMVWQELDDLKHSSPDANVKTKVIRSLKFLENAQQNKHPRLKGQTVDEMKTQEHIGKSPDDKILSCCLQAAKKYENVILVSNDVNLKNKAMINNFPHVLVMK</sequence>
<dbReference type="SMART" id="SM00670">
    <property type="entry name" value="PINc"/>
    <property type="match status" value="1"/>
</dbReference>
<evidence type="ECO:0000256" key="1">
    <source>
        <dbReference type="SAM" id="MobiDB-lite"/>
    </source>
</evidence>
<comment type="caution">
    <text evidence="3">The sequence shown here is derived from an EMBL/GenBank/DDBJ whole genome shotgun (WGS) entry which is preliminary data.</text>
</comment>
<dbReference type="PANTHER" id="PTHR16161">
    <property type="entry name" value="TRANSCRIPTIONAL PROTEIN SWT1"/>
    <property type="match status" value="1"/>
</dbReference>
<evidence type="ECO:0000313" key="3">
    <source>
        <dbReference type="EMBL" id="KAJ8973134.1"/>
    </source>
</evidence>
<protein>
    <recommendedName>
        <fullName evidence="2">PIN domain-containing protein</fullName>
    </recommendedName>
</protein>
<evidence type="ECO:0000259" key="2">
    <source>
        <dbReference type="SMART" id="SM00670"/>
    </source>
</evidence>
<dbReference type="PANTHER" id="PTHR16161:SF0">
    <property type="entry name" value="TRANSCRIPTIONAL PROTEIN SWT1"/>
    <property type="match status" value="1"/>
</dbReference>
<dbReference type="EMBL" id="JAPWTJ010001232">
    <property type="protein sequence ID" value="KAJ8973134.1"/>
    <property type="molecule type" value="Genomic_DNA"/>
</dbReference>
<name>A0ABQ9J678_9CUCU</name>
<dbReference type="InterPro" id="IPR029060">
    <property type="entry name" value="PIN-like_dom_sf"/>
</dbReference>
<keyword evidence="4" id="KW-1185">Reference proteome</keyword>
<dbReference type="CDD" id="cd18727">
    <property type="entry name" value="PIN_Swt1-like"/>
    <property type="match status" value="1"/>
</dbReference>
<dbReference type="SUPFAM" id="SSF88723">
    <property type="entry name" value="PIN domain-like"/>
    <property type="match status" value="1"/>
</dbReference>
<feature type="region of interest" description="Disordered" evidence="1">
    <location>
        <begin position="1"/>
        <end position="31"/>
    </location>
</feature>
<accession>A0ABQ9J678</accession>
<feature type="domain" description="PIN" evidence="2">
    <location>
        <begin position="416"/>
        <end position="539"/>
    </location>
</feature>